<gene>
    <name evidence="5" type="ORF">B1C78_09670</name>
</gene>
<dbReference type="PANTHER" id="PTHR13847:SF289">
    <property type="entry name" value="GLYCINE OXIDASE"/>
    <property type="match status" value="1"/>
</dbReference>
<comment type="pathway">
    <text evidence="1">Cofactor biosynthesis; thiamine diphosphate biosynthesis.</text>
</comment>
<dbReference type="Gene3D" id="3.50.50.60">
    <property type="entry name" value="FAD/NAD(P)-binding domain"/>
    <property type="match status" value="1"/>
</dbReference>
<name>A0A1V3NG18_9GAMM</name>
<evidence type="ECO:0000313" key="6">
    <source>
        <dbReference type="Proteomes" id="UP000189462"/>
    </source>
</evidence>
<dbReference type="Proteomes" id="UP000189462">
    <property type="component" value="Unassembled WGS sequence"/>
</dbReference>
<keyword evidence="2" id="KW-0784">Thiamine biosynthesis</keyword>
<comment type="caution">
    <text evidence="5">The sequence shown here is derived from an EMBL/GenBank/DDBJ whole genome shotgun (WGS) entry which is preliminary data.</text>
</comment>
<dbReference type="RefSeq" id="WP_077278957.1">
    <property type="nucleotide sequence ID" value="NZ_MVBK01000054.1"/>
</dbReference>
<keyword evidence="6" id="KW-1185">Reference proteome</keyword>
<evidence type="ECO:0000256" key="3">
    <source>
        <dbReference type="ARBA" id="ARBA00023002"/>
    </source>
</evidence>
<dbReference type="GO" id="GO:0016491">
    <property type="term" value="F:oxidoreductase activity"/>
    <property type="evidence" value="ECO:0007669"/>
    <property type="project" value="UniProtKB-KW"/>
</dbReference>
<dbReference type="OrthoDB" id="9805337at2"/>
<dbReference type="Gene3D" id="3.30.9.10">
    <property type="entry name" value="D-Amino Acid Oxidase, subunit A, domain 2"/>
    <property type="match status" value="1"/>
</dbReference>
<reference evidence="5 6" key="1">
    <citation type="submission" date="2017-02" db="EMBL/GenBank/DDBJ databases">
        <title>Genomic diversity within the haloalkaliphilic genus Thioalkalivibrio.</title>
        <authorList>
            <person name="Ahn A.-C."/>
            <person name="Meier-Kolthoff J."/>
            <person name="Overmars L."/>
            <person name="Richter M."/>
            <person name="Woyke T."/>
            <person name="Sorokin D.Y."/>
            <person name="Muyzer G."/>
        </authorList>
    </citation>
    <scope>NUCLEOTIDE SEQUENCE [LARGE SCALE GENOMIC DNA]</scope>
    <source>
        <strain evidence="5 6">ALJD</strain>
    </source>
</reference>
<accession>A0A1V3NG18</accession>
<proteinExistence type="predicted"/>
<dbReference type="GO" id="GO:0009229">
    <property type="term" value="P:thiamine diphosphate biosynthetic process"/>
    <property type="evidence" value="ECO:0007669"/>
    <property type="project" value="UniProtKB-UniPathway"/>
</dbReference>
<dbReference type="AlphaFoldDB" id="A0A1V3NG18"/>
<evidence type="ECO:0000256" key="1">
    <source>
        <dbReference type="ARBA" id="ARBA00004948"/>
    </source>
</evidence>
<dbReference type="PANTHER" id="PTHR13847">
    <property type="entry name" value="SARCOSINE DEHYDROGENASE-RELATED"/>
    <property type="match status" value="1"/>
</dbReference>
<dbReference type="InterPro" id="IPR012727">
    <property type="entry name" value="Gly_oxidase_ThiO"/>
</dbReference>
<dbReference type="UniPathway" id="UPA00060"/>
<feature type="domain" description="FAD dependent oxidoreductase" evidence="4">
    <location>
        <begin position="3"/>
        <end position="343"/>
    </location>
</feature>
<evidence type="ECO:0000256" key="2">
    <source>
        <dbReference type="ARBA" id="ARBA00022977"/>
    </source>
</evidence>
<evidence type="ECO:0000259" key="4">
    <source>
        <dbReference type="Pfam" id="PF01266"/>
    </source>
</evidence>
<dbReference type="GO" id="GO:0050660">
    <property type="term" value="F:flavin adenine dinucleotide binding"/>
    <property type="evidence" value="ECO:0007669"/>
    <property type="project" value="InterPro"/>
</dbReference>
<dbReference type="GO" id="GO:0009228">
    <property type="term" value="P:thiamine biosynthetic process"/>
    <property type="evidence" value="ECO:0007669"/>
    <property type="project" value="UniProtKB-KW"/>
</dbReference>
<dbReference type="Pfam" id="PF01266">
    <property type="entry name" value="DAO"/>
    <property type="match status" value="1"/>
</dbReference>
<dbReference type="InterPro" id="IPR036188">
    <property type="entry name" value="FAD/NAD-bd_sf"/>
</dbReference>
<dbReference type="EMBL" id="MVBK01000054">
    <property type="protein sequence ID" value="OOG23985.1"/>
    <property type="molecule type" value="Genomic_DNA"/>
</dbReference>
<protein>
    <submittedName>
        <fullName evidence="5">Glycine oxidase ThiO</fullName>
    </submittedName>
</protein>
<dbReference type="GO" id="GO:0005737">
    <property type="term" value="C:cytoplasm"/>
    <property type="evidence" value="ECO:0007669"/>
    <property type="project" value="TreeGrafter"/>
</dbReference>
<dbReference type="SUPFAM" id="SSF54373">
    <property type="entry name" value="FAD-linked reductases, C-terminal domain"/>
    <property type="match status" value="1"/>
</dbReference>
<keyword evidence="3" id="KW-0560">Oxidoreductase</keyword>
<dbReference type="STRING" id="108003.B1C78_09670"/>
<dbReference type="InterPro" id="IPR006076">
    <property type="entry name" value="FAD-dep_OxRdtase"/>
</dbReference>
<evidence type="ECO:0000313" key="5">
    <source>
        <dbReference type="EMBL" id="OOG23985.1"/>
    </source>
</evidence>
<organism evidence="5 6">
    <name type="scientific">Thioalkalivibrio denitrificans</name>
    <dbReference type="NCBI Taxonomy" id="108003"/>
    <lineage>
        <taxon>Bacteria</taxon>
        <taxon>Pseudomonadati</taxon>
        <taxon>Pseudomonadota</taxon>
        <taxon>Gammaproteobacteria</taxon>
        <taxon>Chromatiales</taxon>
        <taxon>Ectothiorhodospiraceae</taxon>
        <taxon>Thioalkalivibrio</taxon>
    </lineage>
</organism>
<dbReference type="SUPFAM" id="SSF51905">
    <property type="entry name" value="FAD/NAD(P)-binding domain"/>
    <property type="match status" value="1"/>
</dbReference>
<sequence length="374" mass="39533">MTDCIVVGGGLIGMLTARFLHDAGLEVTVLERGETGREASWAGGGILSPLYPWRYPDPVTVLARHTQDAYPAFAAELHAETGVDPEWTRSGMLVLDAGEEAAACGWAERFAVGLEILDGAGVHACEPVLRSATGTGLWLPSIAQVRNPRLVRALRDSLVRRGIAIREHSPVEALCVDRRGITGVRTPKGEIHARRVLIAGGAWSAGLMPEGGPALPVVPVRGQMILFRAPPGLMQRIVLSGGRYLIPRRDGRILMGSTLEYVGFRKETTGDARAELLAAAATLVPALADAPVEHHWSGLRPGSPTGVPYIGEHPGCPGLFVNAGHFRNGVVLSLASCRLAADLVAGTEPMFDAAPYRLDRAADAPEGGEAASVI</sequence>
<dbReference type="NCBIfam" id="TIGR02352">
    <property type="entry name" value="thiamin_ThiO"/>
    <property type="match status" value="1"/>
</dbReference>